<name>A0AAV4VVE2_9ARAC</name>
<dbReference type="AlphaFoldDB" id="A0AAV4VVE2"/>
<reference evidence="1 2" key="1">
    <citation type="submission" date="2021-06" db="EMBL/GenBank/DDBJ databases">
        <title>Caerostris darwini draft genome.</title>
        <authorList>
            <person name="Kono N."/>
            <person name="Arakawa K."/>
        </authorList>
    </citation>
    <scope>NUCLEOTIDE SEQUENCE [LARGE SCALE GENOMIC DNA]</scope>
</reference>
<proteinExistence type="predicted"/>
<comment type="caution">
    <text evidence="1">The sequence shown here is derived from an EMBL/GenBank/DDBJ whole genome shotgun (WGS) entry which is preliminary data.</text>
</comment>
<evidence type="ECO:0000313" key="2">
    <source>
        <dbReference type="Proteomes" id="UP001054837"/>
    </source>
</evidence>
<organism evidence="1 2">
    <name type="scientific">Caerostris darwini</name>
    <dbReference type="NCBI Taxonomy" id="1538125"/>
    <lineage>
        <taxon>Eukaryota</taxon>
        <taxon>Metazoa</taxon>
        <taxon>Ecdysozoa</taxon>
        <taxon>Arthropoda</taxon>
        <taxon>Chelicerata</taxon>
        <taxon>Arachnida</taxon>
        <taxon>Araneae</taxon>
        <taxon>Araneomorphae</taxon>
        <taxon>Entelegynae</taxon>
        <taxon>Araneoidea</taxon>
        <taxon>Araneidae</taxon>
        <taxon>Caerostris</taxon>
    </lineage>
</organism>
<sequence length="103" mass="11863">MEIFFRCCFLCIKQSFEQKRCQLTLWSKKNVRSNTYPDEAVGAAGPVATVKRTGTRHSQTLNIAEAITSTHITFDLLPHALDFLRASRKKFWLHNAFSQLMQD</sequence>
<accession>A0AAV4VVE2</accession>
<keyword evidence="2" id="KW-1185">Reference proteome</keyword>
<protein>
    <submittedName>
        <fullName evidence="1">Uncharacterized protein</fullName>
    </submittedName>
</protein>
<dbReference type="Proteomes" id="UP001054837">
    <property type="component" value="Unassembled WGS sequence"/>
</dbReference>
<gene>
    <name evidence="1" type="ORF">CDAR_620511</name>
</gene>
<dbReference type="EMBL" id="BPLQ01013620">
    <property type="protein sequence ID" value="GIY73549.1"/>
    <property type="molecule type" value="Genomic_DNA"/>
</dbReference>
<evidence type="ECO:0000313" key="1">
    <source>
        <dbReference type="EMBL" id="GIY73549.1"/>
    </source>
</evidence>